<dbReference type="GO" id="GO:0006565">
    <property type="term" value="P:L-serine catabolic process"/>
    <property type="evidence" value="ECO:0007669"/>
    <property type="project" value="TreeGrafter"/>
</dbReference>
<evidence type="ECO:0000256" key="10">
    <source>
        <dbReference type="ARBA" id="ARBA00049406"/>
    </source>
</evidence>
<comment type="subcellular location">
    <subcellularLocation>
        <location evidence="2">Cytoplasm</location>
    </subcellularLocation>
</comment>
<evidence type="ECO:0000256" key="3">
    <source>
        <dbReference type="ARBA" id="ARBA00004742"/>
    </source>
</evidence>
<keyword evidence="6" id="KW-0312">Gluconeogenesis</keyword>
<feature type="domain" description="Tryptophan synthase beta chain-like PALP" evidence="11">
    <location>
        <begin position="19"/>
        <end position="330"/>
    </location>
</feature>
<dbReference type="PANTHER" id="PTHR48078">
    <property type="entry name" value="THREONINE DEHYDRATASE, MITOCHONDRIAL-RELATED"/>
    <property type="match status" value="1"/>
</dbReference>
<dbReference type="InterPro" id="IPR036052">
    <property type="entry name" value="TrpB-like_PALP_sf"/>
</dbReference>
<keyword evidence="7" id="KW-0963">Cytoplasm</keyword>
<dbReference type="PANTHER" id="PTHR48078:SF2">
    <property type="entry name" value="CATABOLIC L-SERINE_THREONINE DEHYDRATASE"/>
    <property type="match status" value="1"/>
</dbReference>
<evidence type="ECO:0000256" key="8">
    <source>
        <dbReference type="ARBA" id="ARBA00022898"/>
    </source>
</evidence>
<name>A0AAD7QPQ6_9ASCO</name>
<evidence type="ECO:0000256" key="7">
    <source>
        <dbReference type="ARBA" id="ARBA00022490"/>
    </source>
</evidence>
<evidence type="ECO:0000256" key="5">
    <source>
        <dbReference type="ARBA" id="ARBA00012093"/>
    </source>
</evidence>
<evidence type="ECO:0000256" key="1">
    <source>
        <dbReference type="ARBA" id="ARBA00001933"/>
    </source>
</evidence>
<proteinExistence type="inferred from homology"/>
<dbReference type="GO" id="GO:0006094">
    <property type="term" value="P:gluconeogenesis"/>
    <property type="evidence" value="ECO:0007669"/>
    <property type="project" value="UniProtKB-KW"/>
</dbReference>
<sequence>MTIASSDNKHDAVVSTSPYIRTPLVYSHSLSKITGSTVLLKLEVLQPSGSFKSRGIGYLVWQAVLNSPPGQKPHIFSSSGGNAGCAAAQAAQKYGCPCTVVVPSNVAPNMVTRLRDKYGATVILHGSMWREADTKVRQMVAEHKDGQAKYCPPFDDPVIWEGNSFMIDEVVEQLEEADYDKSRLKAISCSVGGGGLFAGVVNGLKRHYPLSGEQPIVVSVETYGAESLNASIKRGELVTLPKITSIASSLGADRVAVAAFDAAMTYPTRSVVVTDAQTVGSCLRILDENRLFVEPACGAALAPWYYSDIYDLRSKLMLDADSISVIIVCGGSTVTLESMLRYKDTFQDML</sequence>
<comment type="cofactor">
    <cofactor evidence="1">
        <name>pyridoxal 5'-phosphate</name>
        <dbReference type="ChEBI" id="CHEBI:597326"/>
    </cofactor>
</comment>
<dbReference type="InterPro" id="IPR050147">
    <property type="entry name" value="Ser/Thr_Dehydratase"/>
</dbReference>
<accession>A0AAD7QPQ6</accession>
<comment type="catalytic activity">
    <reaction evidence="10">
        <text>L-serine = pyruvate + NH4(+)</text>
        <dbReference type="Rhea" id="RHEA:19169"/>
        <dbReference type="ChEBI" id="CHEBI:15361"/>
        <dbReference type="ChEBI" id="CHEBI:28938"/>
        <dbReference type="ChEBI" id="CHEBI:33384"/>
        <dbReference type="EC" id="4.3.1.17"/>
    </reaction>
</comment>
<evidence type="ECO:0000259" key="11">
    <source>
        <dbReference type="Pfam" id="PF00291"/>
    </source>
</evidence>
<evidence type="ECO:0000256" key="2">
    <source>
        <dbReference type="ARBA" id="ARBA00004496"/>
    </source>
</evidence>
<evidence type="ECO:0000256" key="4">
    <source>
        <dbReference type="ARBA" id="ARBA00010869"/>
    </source>
</evidence>
<dbReference type="GO" id="GO:0005737">
    <property type="term" value="C:cytoplasm"/>
    <property type="evidence" value="ECO:0007669"/>
    <property type="project" value="UniProtKB-SubCell"/>
</dbReference>
<protein>
    <recommendedName>
        <fullName evidence="5">L-serine ammonia-lyase</fullName>
        <ecNumber evidence="5">4.3.1.17</ecNumber>
    </recommendedName>
</protein>
<dbReference type="GO" id="GO:0009097">
    <property type="term" value="P:isoleucine biosynthetic process"/>
    <property type="evidence" value="ECO:0007669"/>
    <property type="project" value="TreeGrafter"/>
</dbReference>
<comment type="caution">
    <text evidence="12">The sequence shown here is derived from an EMBL/GenBank/DDBJ whole genome shotgun (WGS) entry which is preliminary data.</text>
</comment>
<evidence type="ECO:0000256" key="6">
    <source>
        <dbReference type="ARBA" id="ARBA00022432"/>
    </source>
</evidence>
<dbReference type="PROSITE" id="PS00165">
    <property type="entry name" value="DEHYDRATASE_SER_THR"/>
    <property type="match status" value="1"/>
</dbReference>
<reference evidence="12" key="1">
    <citation type="submission" date="2023-03" db="EMBL/GenBank/DDBJ databases">
        <title>Near-Complete genome sequence of Lipomyces tetrasporous NRRL Y-64009, an oleaginous yeast capable of growing on lignocellulosic hydrolysates.</title>
        <authorList>
            <consortium name="Lawrence Berkeley National Laboratory"/>
            <person name="Jagtap S.S."/>
            <person name="Liu J.-J."/>
            <person name="Walukiewicz H.E."/>
            <person name="Pangilinan J."/>
            <person name="Lipzen A."/>
            <person name="Ahrendt S."/>
            <person name="Koriabine M."/>
            <person name="Cobaugh K."/>
            <person name="Salamov A."/>
            <person name="Yoshinaga Y."/>
            <person name="Ng V."/>
            <person name="Daum C."/>
            <person name="Grigoriev I.V."/>
            <person name="Slininger P.J."/>
            <person name="Dien B.S."/>
            <person name="Jin Y.-S."/>
            <person name="Rao C.V."/>
        </authorList>
    </citation>
    <scope>NUCLEOTIDE SEQUENCE</scope>
    <source>
        <strain evidence="12">NRRL Y-64009</strain>
    </source>
</reference>
<dbReference type="GO" id="GO:0030170">
    <property type="term" value="F:pyridoxal phosphate binding"/>
    <property type="evidence" value="ECO:0007669"/>
    <property type="project" value="InterPro"/>
</dbReference>
<dbReference type="AlphaFoldDB" id="A0AAD7QPQ6"/>
<dbReference type="Gene3D" id="3.40.50.1100">
    <property type="match status" value="2"/>
</dbReference>
<dbReference type="Pfam" id="PF00291">
    <property type="entry name" value="PALP"/>
    <property type="match status" value="1"/>
</dbReference>
<organism evidence="12 13">
    <name type="scientific">Lipomyces tetrasporus</name>
    <dbReference type="NCBI Taxonomy" id="54092"/>
    <lineage>
        <taxon>Eukaryota</taxon>
        <taxon>Fungi</taxon>
        <taxon>Dikarya</taxon>
        <taxon>Ascomycota</taxon>
        <taxon>Saccharomycotina</taxon>
        <taxon>Lipomycetes</taxon>
        <taxon>Lipomycetales</taxon>
        <taxon>Lipomycetaceae</taxon>
        <taxon>Lipomyces</taxon>
    </lineage>
</organism>
<comment type="similarity">
    <text evidence="4">Belongs to the serine/threonine dehydratase family.</text>
</comment>
<dbReference type="GO" id="GO:0006567">
    <property type="term" value="P:L-threonine catabolic process"/>
    <property type="evidence" value="ECO:0007669"/>
    <property type="project" value="TreeGrafter"/>
</dbReference>
<dbReference type="EC" id="4.3.1.17" evidence="5"/>
<keyword evidence="8" id="KW-0663">Pyridoxal phosphate</keyword>
<keyword evidence="9" id="KW-0456">Lyase</keyword>
<dbReference type="Proteomes" id="UP001217417">
    <property type="component" value="Unassembled WGS sequence"/>
</dbReference>
<dbReference type="RefSeq" id="XP_056042688.1">
    <property type="nucleotide sequence ID" value="XM_056190021.1"/>
</dbReference>
<evidence type="ECO:0000313" key="13">
    <source>
        <dbReference type="Proteomes" id="UP001217417"/>
    </source>
</evidence>
<dbReference type="GeneID" id="80885187"/>
<dbReference type="GO" id="GO:0003941">
    <property type="term" value="F:L-serine ammonia-lyase activity"/>
    <property type="evidence" value="ECO:0007669"/>
    <property type="project" value="UniProtKB-EC"/>
</dbReference>
<evidence type="ECO:0000256" key="9">
    <source>
        <dbReference type="ARBA" id="ARBA00023239"/>
    </source>
</evidence>
<dbReference type="InterPro" id="IPR001926">
    <property type="entry name" value="TrpB-like_PALP"/>
</dbReference>
<dbReference type="EMBL" id="JARPMG010000007">
    <property type="protein sequence ID" value="KAJ8099238.1"/>
    <property type="molecule type" value="Genomic_DNA"/>
</dbReference>
<comment type="pathway">
    <text evidence="3">Carbohydrate biosynthesis; gluconeogenesis.</text>
</comment>
<dbReference type="SUPFAM" id="SSF53686">
    <property type="entry name" value="Tryptophan synthase beta subunit-like PLP-dependent enzymes"/>
    <property type="match status" value="1"/>
</dbReference>
<evidence type="ECO:0000313" key="12">
    <source>
        <dbReference type="EMBL" id="KAJ8099238.1"/>
    </source>
</evidence>
<dbReference type="InterPro" id="IPR000634">
    <property type="entry name" value="Ser/Thr_deHydtase_PyrdxlP-BS"/>
</dbReference>
<keyword evidence="13" id="KW-1185">Reference proteome</keyword>
<dbReference type="GO" id="GO:0004794">
    <property type="term" value="F:threonine deaminase activity"/>
    <property type="evidence" value="ECO:0007669"/>
    <property type="project" value="TreeGrafter"/>
</dbReference>
<dbReference type="FunFam" id="3.40.50.1100:FF:000040">
    <property type="entry name" value="L-serine dehydratase, putative"/>
    <property type="match status" value="1"/>
</dbReference>
<gene>
    <name evidence="12" type="ORF">POJ06DRAFT_282335</name>
</gene>